<feature type="transmembrane region" description="Helical" evidence="2">
    <location>
        <begin position="230"/>
        <end position="247"/>
    </location>
</feature>
<keyword evidence="4" id="KW-1185">Reference proteome</keyword>
<organism evidence="3 4">
    <name type="scientific">Bifidobacterium olomucense</name>
    <dbReference type="NCBI Taxonomy" id="2675324"/>
    <lineage>
        <taxon>Bacteria</taxon>
        <taxon>Bacillati</taxon>
        <taxon>Actinomycetota</taxon>
        <taxon>Actinomycetes</taxon>
        <taxon>Bifidobacteriales</taxon>
        <taxon>Bifidobacteriaceae</taxon>
        <taxon>Bifidobacterium</taxon>
    </lineage>
</organism>
<dbReference type="EMBL" id="JAAIIG010000001">
    <property type="protein sequence ID" value="NMM97061.1"/>
    <property type="molecule type" value="Genomic_DNA"/>
</dbReference>
<evidence type="ECO:0000313" key="4">
    <source>
        <dbReference type="Proteomes" id="UP000543419"/>
    </source>
</evidence>
<accession>A0A7Y0EX92</accession>
<evidence type="ECO:0000313" key="3">
    <source>
        <dbReference type="EMBL" id="NMM97061.1"/>
    </source>
</evidence>
<evidence type="ECO:0000256" key="2">
    <source>
        <dbReference type="SAM" id="Phobius"/>
    </source>
</evidence>
<keyword evidence="2" id="KW-0812">Transmembrane</keyword>
<feature type="compositionally biased region" description="Polar residues" evidence="1">
    <location>
        <begin position="1"/>
        <end position="25"/>
    </location>
</feature>
<gene>
    <name evidence="3" type="ORF">G1C97_0010</name>
</gene>
<keyword evidence="2" id="KW-1133">Transmembrane helix</keyword>
<feature type="region of interest" description="Disordered" evidence="1">
    <location>
        <begin position="1"/>
        <end position="29"/>
    </location>
</feature>
<name>A0A7Y0EX92_9BIFI</name>
<feature type="transmembrane region" description="Helical" evidence="2">
    <location>
        <begin position="259"/>
        <end position="290"/>
    </location>
</feature>
<protein>
    <submittedName>
        <fullName evidence="3">Uncharacterized protein</fullName>
    </submittedName>
</protein>
<reference evidence="3 4" key="1">
    <citation type="submission" date="2020-02" db="EMBL/GenBank/DDBJ databases">
        <title>Characterization of phylogenetic diversity of novel bifidobacterial species isolated in Czech ZOOs.</title>
        <authorList>
            <person name="Lugli G.A."/>
            <person name="Vera N.B."/>
            <person name="Ventura M."/>
        </authorList>
    </citation>
    <scope>NUCLEOTIDE SEQUENCE [LARGE SCALE GENOMIC DNA]</scope>
    <source>
        <strain evidence="3 4">DSM 109959</strain>
    </source>
</reference>
<feature type="transmembrane region" description="Helical" evidence="2">
    <location>
        <begin position="440"/>
        <end position="457"/>
    </location>
</feature>
<evidence type="ECO:0000256" key="1">
    <source>
        <dbReference type="SAM" id="MobiDB-lite"/>
    </source>
</evidence>
<dbReference type="AlphaFoldDB" id="A0A7Y0EX92"/>
<feature type="transmembrane region" description="Helical" evidence="2">
    <location>
        <begin position="411"/>
        <end position="433"/>
    </location>
</feature>
<proteinExistence type="predicted"/>
<sequence>MTTVTNTELRTATQHETQATPQSAASHGADTVDTDLVEADFSRAGVSLDREPVLTDASDFLFYAALAALPIDGTVAGPYMPFWTPLSPWLFLAYAVANWRRLPQVWHRFRVFFLFPLLLVGLSVFDWSQVTFHRLPVIISFSGVIGALACLISLDIALRIKRLSWRRMVDLLVIVYWFAFAVGVLQRLSIMFDWTYVRDFFVRLMSRQYLTDASQWGGGRPQFLFAEPSYIGMHLFGILLPLIWLLRGRDRARANRLRVLVVVFAVGSVLMGAGVRIILDSIIALMIVIIEANAWRTWRGRLMACAELIGTAVLGALSVSVNHRLSSIAELGFDGDGSFYARLWQSLGPAAGVLKHPMRLLFGYGAGNLSDATHEGADAAVHALERLGLNASAPKGWYAQVTPTNMFTMSAYTSFFVEFGALASLVLVVMVLWHVGRNRAWNKTMVCWLVLVIYLYVQFEGYAFYALPMFVWAAGAVGAGLVPNMCRSGEQHVSVQPLGA</sequence>
<keyword evidence="2" id="KW-0472">Membrane</keyword>
<comment type="caution">
    <text evidence="3">The sequence shown here is derived from an EMBL/GenBank/DDBJ whole genome shotgun (WGS) entry which is preliminary data.</text>
</comment>
<dbReference type="Proteomes" id="UP000543419">
    <property type="component" value="Unassembled WGS sequence"/>
</dbReference>
<feature type="transmembrane region" description="Helical" evidence="2">
    <location>
        <begin position="137"/>
        <end position="157"/>
    </location>
</feature>
<feature type="transmembrane region" description="Helical" evidence="2">
    <location>
        <begin position="169"/>
        <end position="190"/>
    </location>
</feature>
<feature type="transmembrane region" description="Helical" evidence="2">
    <location>
        <begin position="109"/>
        <end position="125"/>
    </location>
</feature>